<keyword evidence="1" id="KW-0175">Coiled coil</keyword>
<gene>
    <name evidence="3" type="ORF">PIB30_029485</name>
</gene>
<accession>A0ABU6RBQ7</accession>
<feature type="compositionally biased region" description="Gly residues" evidence="2">
    <location>
        <begin position="1"/>
        <end position="13"/>
    </location>
</feature>
<comment type="caution">
    <text evidence="3">The sequence shown here is derived from an EMBL/GenBank/DDBJ whole genome shotgun (WGS) entry which is preliminary data.</text>
</comment>
<reference evidence="3 4" key="1">
    <citation type="journal article" date="2023" name="Plants (Basel)">
        <title>Bridging the Gap: Combining Genomics and Transcriptomics Approaches to Understand Stylosanthes scabra, an Orphan Legume from the Brazilian Caatinga.</title>
        <authorList>
            <person name="Ferreira-Neto J.R.C."/>
            <person name="da Silva M.D."/>
            <person name="Binneck E."/>
            <person name="de Melo N.F."/>
            <person name="da Silva R.H."/>
            <person name="de Melo A.L.T.M."/>
            <person name="Pandolfi V."/>
            <person name="Bustamante F.O."/>
            <person name="Brasileiro-Vidal A.C."/>
            <person name="Benko-Iseppon A.M."/>
        </authorList>
    </citation>
    <scope>NUCLEOTIDE SEQUENCE [LARGE SCALE GENOMIC DNA]</scope>
    <source>
        <tissue evidence="3">Leaves</tissue>
    </source>
</reference>
<dbReference type="Proteomes" id="UP001341840">
    <property type="component" value="Unassembled WGS sequence"/>
</dbReference>
<dbReference type="EMBL" id="JASCZI010030328">
    <property type="protein sequence ID" value="MED6121368.1"/>
    <property type="molecule type" value="Genomic_DNA"/>
</dbReference>
<feature type="compositionally biased region" description="Low complexity" evidence="2">
    <location>
        <begin position="14"/>
        <end position="23"/>
    </location>
</feature>
<keyword evidence="4" id="KW-1185">Reference proteome</keyword>
<feature type="coiled-coil region" evidence="1">
    <location>
        <begin position="164"/>
        <end position="191"/>
    </location>
</feature>
<sequence length="196" mass="21883">MGSSSAGGSGGSGDASSSMSAHGGSTMRRATVQAYAGEELVPQFDAIEFVSVDDMEQLLLRFCFELQIGAPEFSRSPIIWLEGRRLFAYEVTLPPNRRGIAGRIQGRYSYDENRARQDGVYNMVGHIRRVAGVEVHDFHFEELLALREEADALPRHAYERDAELRTLSDRLNEQEALVADLRTQLKGYEDIFAQVP</sequence>
<evidence type="ECO:0000313" key="4">
    <source>
        <dbReference type="Proteomes" id="UP001341840"/>
    </source>
</evidence>
<name>A0ABU6RBQ7_9FABA</name>
<protein>
    <submittedName>
        <fullName evidence="3">Uncharacterized protein</fullName>
    </submittedName>
</protein>
<evidence type="ECO:0000313" key="3">
    <source>
        <dbReference type="EMBL" id="MED6121368.1"/>
    </source>
</evidence>
<feature type="region of interest" description="Disordered" evidence="2">
    <location>
        <begin position="1"/>
        <end position="23"/>
    </location>
</feature>
<evidence type="ECO:0000256" key="1">
    <source>
        <dbReference type="SAM" id="Coils"/>
    </source>
</evidence>
<evidence type="ECO:0000256" key="2">
    <source>
        <dbReference type="SAM" id="MobiDB-lite"/>
    </source>
</evidence>
<organism evidence="3 4">
    <name type="scientific">Stylosanthes scabra</name>
    <dbReference type="NCBI Taxonomy" id="79078"/>
    <lineage>
        <taxon>Eukaryota</taxon>
        <taxon>Viridiplantae</taxon>
        <taxon>Streptophyta</taxon>
        <taxon>Embryophyta</taxon>
        <taxon>Tracheophyta</taxon>
        <taxon>Spermatophyta</taxon>
        <taxon>Magnoliopsida</taxon>
        <taxon>eudicotyledons</taxon>
        <taxon>Gunneridae</taxon>
        <taxon>Pentapetalae</taxon>
        <taxon>rosids</taxon>
        <taxon>fabids</taxon>
        <taxon>Fabales</taxon>
        <taxon>Fabaceae</taxon>
        <taxon>Papilionoideae</taxon>
        <taxon>50 kb inversion clade</taxon>
        <taxon>dalbergioids sensu lato</taxon>
        <taxon>Dalbergieae</taxon>
        <taxon>Pterocarpus clade</taxon>
        <taxon>Stylosanthes</taxon>
    </lineage>
</organism>
<proteinExistence type="predicted"/>